<feature type="domain" description="AHC1-like C2H2 zinc-finger" evidence="2">
    <location>
        <begin position="282"/>
        <end position="329"/>
    </location>
</feature>
<keyword evidence="4" id="KW-1185">Reference proteome</keyword>
<gene>
    <name evidence="3" type="ORF">BO80DRAFT_357049</name>
</gene>
<dbReference type="GeneID" id="37220685"/>
<feature type="region of interest" description="Disordered" evidence="1">
    <location>
        <begin position="367"/>
        <end position="426"/>
    </location>
</feature>
<sequence length="1005" mass="107102">MLATSPHCAAPGLAGLPLPQLKRKRSDSSDPISARDAPVATKLRADDTPSNSIGIKSSFSPAVNTTTTVSHEPGGDGRAEPISESSHMSQLGQSAIASESPITNQNNTRKIDVDTLRETLEAQLSLEVLLKHNELRLIDQEIAKCQVALEQLRRCAEIPYPGSCVAGYSPSVSNGTGAAVWAPENGPAPQSPAPWGVMEGPYSRHYSRWLLPDPRFDGGDLEPGTPLAGLPLLEGRTTRGSSGDLGYLAGKTRPQRGSGGVKLQSLPNGYPPPKEKAGPMLIRRKSDNVLVKLVCLDCRRDNFSSTQGFINHCRIAHNRNFASHDAAAVASGEPVEVDEAGAVVGGKNEISYAATAGYVHPLIRSAHGIEPSKTPSSTSEAAGDQATPRKRSGPSRRASSGVETPRTLARPPAGAAPGAWSDSFMGSPATPHLSSLMQSRGVGLDLDRLVGEAKTVVDLGEYSSDEGESDAESVPPPVAMSHEQTAAAVRAGRQPMRTTASQTAPQHPSSHKGPEKTIHKPPPLETLTPTKPAPYPSAYGPVPCASRSTQLDELREERASNLSPNTIESNQAPSLVSDDDDYEAASDSESPGPSSSEAGDPEDFGHIDVEDDDEHSTTSTAAPEAKSDMGMASAAPQPPLAQSFRRSIYRPKQTSLQMPFPPTTMDLNPATISPSTFQHLLALYPVTVDARARDKTTEKFLSRKSSSKAKKTKTKPAAAETNVSGLLTPDQQSQIDTEVAEFLSLDRFRYEDLPGLVAARAKDPSSDEPGNGYIEKDELVRLVEWKMKHGIFRPALLGLIRSNPETLVRKVTGEAFAALTTTATKEEGEVFPAKALDLLVKPLRGVGVATASLILSLAAPAGGGGGVPFYSDDVYLWVCLGESAPQVGGVAEERVHRGIYKRVNGELNVRYDAKEYRALWEGVQGLRKGLGGSCSGLEVEKVALVVRYRGLEGVEGDEKAPLEVKKEEEEEKGEKGEIKRGAKRALELSGEEGTGRRRSKRLSRG</sequence>
<dbReference type="RefSeq" id="XP_025574629.1">
    <property type="nucleotide sequence ID" value="XM_025715820.1"/>
</dbReference>
<feature type="region of interest" description="Disordered" evidence="1">
    <location>
        <begin position="460"/>
        <end position="640"/>
    </location>
</feature>
<name>A0A395GXG9_9EURO</name>
<dbReference type="PANTHER" id="PTHR21521">
    <property type="entry name" value="AMUN, ISOFORM A"/>
    <property type="match status" value="1"/>
</dbReference>
<dbReference type="InterPro" id="IPR058706">
    <property type="entry name" value="zf-C2H2_AHC1-like"/>
</dbReference>
<protein>
    <recommendedName>
        <fullName evidence="2">AHC1-like C2H2 zinc-finger domain-containing protein</fullName>
    </recommendedName>
</protein>
<feature type="compositionally biased region" description="Polar residues" evidence="1">
    <location>
        <begin position="83"/>
        <end position="106"/>
    </location>
</feature>
<feature type="compositionally biased region" description="Low complexity" evidence="1">
    <location>
        <begin position="9"/>
        <end position="19"/>
    </location>
</feature>
<dbReference type="VEuPathDB" id="FungiDB:BO80DRAFT_357049"/>
<feature type="compositionally biased region" description="Polar residues" evidence="1">
    <location>
        <begin position="560"/>
        <end position="574"/>
    </location>
</feature>
<feature type="region of interest" description="Disordered" evidence="1">
    <location>
        <begin position="959"/>
        <end position="1005"/>
    </location>
</feature>
<feature type="compositionally biased region" description="Basic residues" evidence="1">
    <location>
        <begin position="705"/>
        <end position="714"/>
    </location>
</feature>
<feature type="region of interest" description="Disordered" evidence="1">
    <location>
        <begin position="241"/>
        <end position="277"/>
    </location>
</feature>
<dbReference type="EMBL" id="KZ824441">
    <property type="protein sequence ID" value="RAL00302.1"/>
    <property type="molecule type" value="Genomic_DNA"/>
</dbReference>
<reference evidence="3 4" key="1">
    <citation type="submission" date="2018-02" db="EMBL/GenBank/DDBJ databases">
        <title>The genomes of Aspergillus section Nigri reveals drivers in fungal speciation.</title>
        <authorList>
            <consortium name="DOE Joint Genome Institute"/>
            <person name="Vesth T.C."/>
            <person name="Nybo J."/>
            <person name="Theobald S."/>
            <person name="Brandl J."/>
            <person name="Frisvad J.C."/>
            <person name="Nielsen K.F."/>
            <person name="Lyhne E.K."/>
            <person name="Kogle M.E."/>
            <person name="Kuo A."/>
            <person name="Riley R."/>
            <person name="Clum A."/>
            <person name="Nolan M."/>
            <person name="Lipzen A."/>
            <person name="Salamov A."/>
            <person name="Henrissat B."/>
            <person name="Wiebenga A."/>
            <person name="De vries R.P."/>
            <person name="Grigoriev I.V."/>
            <person name="Mortensen U.H."/>
            <person name="Andersen M.R."/>
            <person name="Baker S.E."/>
        </authorList>
    </citation>
    <scope>NUCLEOTIDE SEQUENCE [LARGE SCALE GENOMIC DNA]</scope>
    <source>
        <strain evidence="3 4">CBS 121593</strain>
    </source>
</reference>
<proteinExistence type="predicted"/>
<feature type="compositionally biased region" description="Polar residues" evidence="1">
    <location>
        <begin position="48"/>
        <end position="70"/>
    </location>
</feature>
<evidence type="ECO:0000313" key="3">
    <source>
        <dbReference type="EMBL" id="RAL00302.1"/>
    </source>
</evidence>
<evidence type="ECO:0000256" key="1">
    <source>
        <dbReference type="SAM" id="MobiDB-lite"/>
    </source>
</evidence>
<accession>A0A395GXG9</accession>
<feature type="compositionally biased region" description="Acidic residues" evidence="1">
    <location>
        <begin position="577"/>
        <end position="586"/>
    </location>
</feature>
<feature type="region of interest" description="Disordered" evidence="1">
    <location>
        <begin position="1"/>
        <end position="106"/>
    </location>
</feature>
<feature type="compositionally biased region" description="Low complexity" evidence="1">
    <location>
        <begin position="587"/>
        <end position="598"/>
    </location>
</feature>
<feature type="compositionally biased region" description="Low complexity" evidence="1">
    <location>
        <begin position="404"/>
        <end position="419"/>
    </location>
</feature>
<evidence type="ECO:0000259" key="2">
    <source>
        <dbReference type="Pfam" id="PF25909"/>
    </source>
</evidence>
<dbReference type="PANTHER" id="PTHR21521:SF0">
    <property type="entry name" value="AMUN, ISOFORM A"/>
    <property type="match status" value="1"/>
</dbReference>
<feature type="compositionally biased region" description="Basic and acidic residues" evidence="1">
    <location>
        <begin position="959"/>
        <end position="986"/>
    </location>
</feature>
<dbReference type="Pfam" id="PF25909">
    <property type="entry name" value="zf-C2H2_AHC1"/>
    <property type="match status" value="1"/>
</dbReference>
<evidence type="ECO:0000313" key="4">
    <source>
        <dbReference type="Proteomes" id="UP000249402"/>
    </source>
</evidence>
<feature type="compositionally biased region" description="Basic residues" evidence="1">
    <location>
        <begin position="996"/>
        <end position="1005"/>
    </location>
</feature>
<feature type="compositionally biased region" description="Polar residues" evidence="1">
    <location>
        <begin position="496"/>
        <end position="508"/>
    </location>
</feature>
<dbReference type="STRING" id="1448316.A0A395GXG9"/>
<organism evidence="3 4">
    <name type="scientific">Aspergillus ibericus CBS 121593</name>
    <dbReference type="NCBI Taxonomy" id="1448316"/>
    <lineage>
        <taxon>Eukaryota</taxon>
        <taxon>Fungi</taxon>
        <taxon>Dikarya</taxon>
        <taxon>Ascomycota</taxon>
        <taxon>Pezizomycotina</taxon>
        <taxon>Eurotiomycetes</taxon>
        <taxon>Eurotiomycetidae</taxon>
        <taxon>Eurotiales</taxon>
        <taxon>Aspergillaceae</taxon>
        <taxon>Aspergillus</taxon>
        <taxon>Aspergillus subgen. Circumdati</taxon>
    </lineage>
</organism>
<dbReference type="AlphaFoldDB" id="A0A395GXG9"/>
<feature type="region of interest" description="Disordered" evidence="1">
    <location>
        <begin position="696"/>
        <end position="721"/>
    </location>
</feature>
<feature type="compositionally biased region" description="Basic and acidic residues" evidence="1">
    <location>
        <begin position="550"/>
        <end position="559"/>
    </location>
</feature>
<dbReference type="OrthoDB" id="5355528at2759"/>
<dbReference type="Proteomes" id="UP000249402">
    <property type="component" value="Unassembled WGS sequence"/>
</dbReference>